<evidence type="ECO:0000256" key="10">
    <source>
        <dbReference type="ARBA" id="ARBA00023303"/>
    </source>
</evidence>
<feature type="transmembrane region" description="Helical" evidence="11">
    <location>
        <begin position="29"/>
        <end position="50"/>
    </location>
</feature>
<feature type="transmembrane region" description="Helical" evidence="11">
    <location>
        <begin position="89"/>
        <end position="111"/>
    </location>
</feature>
<keyword evidence="6" id="KW-0630">Potassium</keyword>
<evidence type="ECO:0000256" key="9">
    <source>
        <dbReference type="ARBA" id="ARBA00023136"/>
    </source>
</evidence>
<keyword evidence="4 11" id="KW-0812">Transmembrane</keyword>
<dbReference type="SUPFAM" id="SSF81324">
    <property type="entry name" value="Voltage-gated potassium channels"/>
    <property type="match status" value="1"/>
</dbReference>
<dbReference type="Pfam" id="PF07885">
    <property type="entry name" value="Ion_trans_2"/>
    <property type="match status" value="1"/>
</dbReference>
<dbReference type="InterPro" id="IPR013099">
    <property type="entry name" value="K_chnl_dom"/>
</dbReference>
<keyword evidence="9 11" id="KW-0472">Membrane</keyword>
<organism evidence="13 14">
    <name type="scientific">Streptomyces radiopugnans</name>
    <dbReference type="NCBI Taxonomy" id="403935"/>
    <lineage>
        <taxon>Bacteria</taxon>
        <taxon>Bacillati</taxon>
        <taxon>Actinomycetota</taxon>
        <taxon>Actinomycetes</taxon>
        <taxon>Kitasatosporales</taxon>
        <taxon>Streptomycetaceae</taxon>
        <taxon>Streptomyces</taxon>
    </lineage>
</organism>
<keyword evidence="5" id="KW-0631">Potassium channel</keyword>
<dbReference type="Gene3D" id="1.10.287.70">
    <property type="match status" value="1"/>
</dbReference>
<protein>
    <submittedName>
        <fullName evidence="13">Ion channel</fullName>
    </submittedName>
</protein>
<keyword evidence="14" id="KW-1185">Reference proteome</keyword>
<dbReference type="PANTHER" id="PTHR10027">
    <property type="entry name" value="CALCIUM-ACTIVATED POTASSIUM CHANNEL ALPHA CHAIN"/>
    <property type="match status" value="1"/>
</dbReference>
<dbReference type="Proteomes" id="UP000199055">
    <property type="component" value="Unassembled WGS sequence"/>
</dbReference>
<evidence type="ECO:0000256" key="3">
    <source>
        <dbReference type="ARBA" id="ARBA00022538"/>
    </source>
</evidence>
<accession>A0A1H9C490</accession>
<evidence type="ECO:0000256" key="2">
    <source>
        <dbReference type="ARBA" id="ARBA00022448"/>
    </source>
</evidence>
<dbReference type="EMBL" id="FOET01000003">
    <property type="protein sequence ID" value="SEP95653.1"/>
    <property type="molecule type" value="Genomic_DNA"/>
</dbReference>
<name>A0A1H9C490_9ACTN</name>
<dbReference type="GO" id="GO:0016020">
    <property type="term" value="C:membrane"/>
    <property type="evidence" value="ECO:0007669"/>
    <property type="project" value="UniProtKB-SubCell"/>
</dbReference>
<feature type="transmembrane region" description="Helical" evidence="11">
    <location>
        <begin position="131"/>
        <end position="149"/>
    </location>
</feature>
<reference evidence="13 14" key="1">
    <citation type="submission" date="2016-10" db="EMBL/GenBank/DDBJ databases">
        <authorList>
            <person name="de Groot N.N."/>
        </authorList>
    </citation>
    <scope>NUCLEOTIDE SEQUENCE [LARGE SCALE GENOMIC DNA]</scope>
    <source>
        <strain evidence="13 14">CGMCC 4.3519</strain>
    </source>
</reference>
<keyword evidence="3" id="KW-0633">Potassium transport</keyword>
<keyword evidence="2" id="KW-0813">Transport</keyword>
<evidence type="ECO:0000256" key="11">
    <source>
        <dbReference type="SAM" id="Phobius"/>
    </source>
</evidence>
<feature type="transmembrane region" description="Helical" evidence="11">
    <location>
        <begin position="56"/>
        <end position="77"/>
    </location>
</feature>
<dbReference type="AlphaFoldDB" id="A0A1H9C490"/>
<sequence>MPPPEPPHRPPPDSWEGVRDARAAHGVPAVLAAVRLAFITAALLVAYYLLPVDEEFTGGTAVILVLGLLAVLALFLWEIREIEHSPRPILRAAEALVSVLLLFLLLFATVYHLLERAEPGSFTEPLTRTDALYFALTTFATVGYGDITARSQTARIIVMVQMAGGLLLVGVAARLVVDTVKSALRRRAPSEPEA</sequence>
<keyword evidence="10" id="KW-0407">Ion channel</keyword>
<evidence type="ECO:0000256" key="8">
    <source>
        <dbReference type="ARBA" id="ARBA00023065"/>
    </source>
</evidence>
<feature type="transmembrane region" description="Helical" evidence="11">
    <location>
        <begin position="156"/>
        <end position="177"/>
    </location>
</feature>
<evidence type="ECO:0000256" key="7">
    <source>
        <dbReference type="ARBA" id="ARBA00022989"/>
    </source>
</evidence>
<keyword evidence="8" id="KW-0406">Ion transport</keyword>
<evidence type="ECO:0000256" key="4">
    <source>
        <dbReference type="ARBA" id="ARBA00022692"/>
    </source>
</evidence>
<gene>
    <name evidence="13" type="ORF">SAMN05216481_10319</name>
</gene>
<comment type="subcellular location">
    <subcellularLocation>
        <location evidence="1">Membrane</location>
        <topology evidence="1">Multi-pass membrane protein</topology>
    </subcellularLocation>
</comment>
<evidence type="ECO:0000256" key="1">
    <source>
        <dbReference type="ARBA" id="ARBA00004141"/>
    </source>
</evidence>
<feature type="domain" description="Potassium channel" evidence="12">
    <location>
        <begin position="100"/>
        <end position="180"/>
    </location>
</feature>
<dbReference type="RefSeq" id="WP_093656888.1">
    <property type="nucleotide sequence ID" value="NZ_FOET01000003.1"/>
</dbReference>
<evidence type="ECO:0000259" key="12">
    <source>
        <dbReference type="Pfam" id="PF07885"/>
    </source>
</evidence>
<evidence type="ECO:0000313" key="13">
    <source>
        <dbReference type="EMBL" id="SEP95653.1"/>
    </source>
</evidence>
<dbReference type="InterPro" id="IPR047871">
    <property type="entry name" value="K_chnl_Slo-like"/>
</dbReference>
<dbReference type="GO" id="GO:0005267">
    <property type="term" value="F:potassium channel activity"/>
    <property type="evidence" value="ECO:0007669"/>
    <property type="project" value="UniProtKB-KW"/>
</dbReference>
<evidence type="ECO:0000313" key="14">
    <source>
        <dbReference type="Proteomes" id="UP000199055"/>
    </source>
</evidence>
<evidence type="ECO:0000256" key="6">
    <source>
        <dbReference type="ARBA" id="ARBA00022958"/>
    </source>
</evidence>
<evidence type="ECO:0000256" key="5">
    <source>
        <dbReference type="ARBA" id="ARBA00022826"/>
    </source>
</evidence>
<proteinExistence type="predicted"/>
<keyword evidence="7 11" id="KW-1133">Transmembrane helix</keyword>
<dbReference type="PANTHER" id="PTHR10027:SF10">
    <property type="entry name" value="SLOWPOKE 2, ISOFORM D"/>
    <property type="match status" value="1"/>
</dbReference>
<dbReference type="STRING" id="403935.SAMN05216481_10319"/>